<feature type="non-terminal residue" evidence="3">
    <location>
        <position position="1"/>
    </location>
</feature>
<sequence length="124" mass="14111">IHAATEALGLPIRLIGTPGQRNDIALAHDLIDGIDADAAIADKGYDADHLVDRITEQGAEVVIPPKRNRKAQRPYDRDLYKERNRIERFFSKLKQFRRVATRYDKLLANFMGFVKLAAIAIWLK</sequence>
<dbReference type="GO" id="GO:0006313">
    <property type="term" value="P:DNA transposition"/>
    <property type="evidence" value="ECO:0007669"/>
    <property type="project" value="InterPro"/>
</dbReference>
<gene>
    <name evidence="3" type="ORF">D3227_39715</name>
</gene>
<accession>A0A3A5JVB9</accession>
<dbReference type="PANTHER" id="PTHR30007">
    <property type="entry name" value="PHP DOMAIN PROTEIN"/>
    <property type="match status" value="1"/>
</dbReference>
<evidence type="ECO:0000313" key="3">
    <source>
        <dbReference type="EMBL" id="RJT21449.1"/>
    </source>
</evidence>
<dbReference type="InterPro" id="IPR002559">
    <property type="entry name" value="Transposase_11"/>
</dbReference>
<keyword evidence="1" id="KW-0472">Membrane</keyword>
<dbReference type="Proteomes" id="UP000272706">
    <property type="component" value="Unassembled WGS sequence"/>
</dbReference>
<dbReference type="EMBL" id="QZWZ01000113">
    <property type="protein sequence ID" value="RJT21449.1"/>
    <property type="molecule type" value="Genomic_DNA"/>
</dbReference>
<dbReference type="GO" id="GO:0004803">
    <property type="term" value="F:transposase activity"/>
    <property type="evidence" value="ECO:0007669"/>
    <property type="project" value="InterPro"/>
</dbReference>
<feature type="transmembrane region" description="Helical" evidence="1">
    <location>
        <begin position="106"/>
        <end position="123"/>
    </location>
</feature>
<evidence type="ECO:0000313" key="4">
    <source>
        <dbReference type="Proteomes" id="UP000272706"/>
    </source>
</evidence>
<proteinExistence type="predicted"/>
<keyword evidence="4" id="KW-1185">Reference proteome</keyword>
<keyword evidence="1" id="KW-1133">Transmembrane helix</keyword>
<reference evidence="3 4" key="1">
    <citation type="submission" date="2018-09" db="EMBL/GenBank/DDBJ databases">
        <title>Mesorhizobium carmichaelinearum sp. nov. isolated from Carmichaelinea spp. root nodules in New Zealand.</title>
        <authorList>
            <person name="De Meyer S.E."/>
        </authorList>
    </citation>
    <scope>NUCLEOTIDE SEQUENCE [LARGE SCALE GENOMIC DNA]</scope>
    <source>
        <strain evidence="3 4">ICMP19557</strain>
    </source>
</reference>
<organism evidence="3 4">
    <name type="scientific">Mesorhizobium waimense</name>
    <dbReference type="NCBI Taxonomy" id="1300307"/>
    <lineage>
        <taxon>Bacteria</taxon>
        <taxon>Pseudomonadati</taxon>
        <taxon>Pseudomonadota</taxon>
        <taxon>Alphaproteobacteria</taxon>
        <taxon>Hyphomicrobiales</taxon>
        <taxon>Phyllobacteriaceae</taxon>
        <taxon>Mesorhizobium</taxon>
    </lineage>
</organism>
<evidence type="ECO:0000256" key="1">
    <source>
        <dbReference type="SAM" id="Phobius"/>
    </source>
</evidence>
<dbReference type="RefSeq" id="WP_120019397.1">
    <property type="nucleotide sequence ID" value="NZ_QZWZ01000113.1"/>
</dbReference>
<keyword evidence="1" id="KW-0812">Transmembrane</keyword>
<protein>
    <submittedName>
        <fullName evidence="3">IS5 family transposase</fullName>
    </submittedName>
</protein>
<dbReference type="NCBIfam" id="NF033580">
    <property type="entry name" value="transpos_IS5_3"/>
    <property type="match status" value="1"/>
</dbReference>
<comment type="caution">
    <text evidence="3">The sequence shown here is derived from an EMBL/GenBank/DDBJ whole genome shotgun (WGS) entry which is preliminary data.</text>
</comment>
<dbReference type="GO" id="GO:0003677">
    <property type="term" value="F:DNA binding"/>
    <property type="evidence" value="ECO:0007669"/>
    <property type="project" value="InterPro"/>
</dbReference>
<evidence type="ECO:0000259" key="2">
    <source>
        <dbReference type="Pfam" id="PF01609"/>
    </source>
</evidence>
<dbReference type="AlphaFoldDB" id="A0A3A5JVB9"/>
<dbReference type="PANTHER" id="PTHR30007:SF1">
    <property type="entry name" value="BLR1914 PROTEIN"/>
    <property type="match status" value="1"/>
</dbReference>
<dbReference type="OrthoDB" id="8100804at2"/>
<dbReference type="Pfam" id="PF01609">
    <property type="entry name" value="DDE_Tnp_1"/>
    <property type="match status" value="1"/>
</dbReference>
<feature type="domain" description="Transposase IS4-like" evidence="2">
    <location>
        <begin position="1"/>
        <end position="120"/>
    </location>
</feature>
<name>A0A3A5JVB9_9HYPH</name>